<accession>A0A6C0EVS2</accession>
<organism evidence="2">
    <name type="scientific">viral metagenome</name>
    <dbReference type="NCBI Taxonomy" id="1070528"/>
    <lineage>
        <taxon>unclassified sequences</taxon>
        <taxon>metagenomes</taxon>
        <taxon>organismal metagenomes</taxon>
    </lineage>
</organism>
<dbReference type="AlphaFoldDB" id="A0A6C0EVS2"/>
<feature type="compositionally biased region" description="Basic residues" evidence="1">
    <location>
        <begin position="517"/>
        <end position="540"/>
    </location>
</feature>
<evidence type="ECO:0000256" key="1">
    <source>
        <dbReference type="SAM" id="MobiDB-lite"/>
    </source>
</evidence>
<proteinExistence type="predicted"/>
<feature type="compositionally biased region" description="Polar residues" evidence="1">
    <location>
        <begin position="478"/>
        <end position="493"/>
    </location>
</feature>
<name>A0A6C0EVS2_9ZZZZ</name>
<protein>
    <submittedName>
        <fullName evidence="2">Uncharacterized protein</fullName>
    </submittedName>
</protein>
<feature type="compositionally biased region" description="Low complexity" evidence="1">
    <location>
        <begin position="494"/>
        <end position="514"/>
    </location>
</feature>
<sequence>MSTSFKKNDKLICNEGINRPKEPAIYVRAPRGRSDNMFVTFPATGNPEEEQITLKTNCHKVLPSEQVEYDAKVERAVRLRSRSRSVAERRATAPAAPAAPVAGPIAPVAVGQIDTRFDQTLMRNPDIGPAPIAPIAPADVVGRDEPYYIAKIKRIITQYEARIGRPYVGGAGGGDQTAAIAEYNKETEVFKQKVLLLKKMLVYPTRNHVENVVLFQEFLEDEDLDDIINRLKNRLIGGEAVVNNELTIDVNTEVGNFTRPRKVLSLICQRKLASLMALFSRLYIPSLIKSRDYKPNNLGNKLMELLVNGSILPLDKRNERDQLDNINISIAFIEYINNGGTINKSFYEGLTNGDLIYETYKQNYVTSTTPAKISKPLIKIRTSKWLADDNIIELPREYIFNQYTKEEGAKMGKNDQICDPISKYPRLLPEPSELPPSPFQPTQGMTNVPVDVLYANRIGPNFANRNYTEMRRAIRSPFPSSTGSLVGSKNSTMGSSSSSGSVSGVSSSSVSGSVGRRGGRARTRRIIKKGIVRRNKKTRR</sequence>
<reference evidence="2" key="1">
    <citation type="journal article" date="2020" name="Nature">
        <title>Giant virus diversity and host interactions through global metagenomics.</title>
        <authorList>
            <person name="Schulz F."/>
            <person name="Roux S."/>
            <person name="Paez-Espino D."/>
            <person name="Jungbluth S."/>
            <person name="Walsh D.A."/>
            <person name="Denef V.J."/>
            <person name="McMahon K.D."/>
            <person name="Konstantinidis K.T."/>
            <person name="Eloe-Fadrosh E.A."/>
            <person name="Kyrpides N.C."/>
            <person name="Woyke T."/>
        </authorList>
    </citation>
    <scope>NUCLEOTIDE SEQUENCE</scope>
    <source>
        <strain evidence="2">GVMAG-M-3300009161-30</strain>
    </source>
</reference>
<feature type="region of interest" description="Disordered" evidence="1">
    <location>
        <begin position="475"/>
        <end position="540"/>
    </location>
</feature>
<evidence type="ECO:0000313" key="2">
    <source>
        <dbReference type="EMBL" id="QHT32791.1"/>
    </source>
</evidence>
<dbReference type="EMBL" id="MN738948">
    <property type="protein sequence ID" value="QHT32791.1"/>
    <property type="molecule type" value="Genomic_DNA"/>
</dbReference>